<evidence type="ECO:0000259" key="6">
    <source>
        <dbReference type="PROSITE" id="PS01180"/>
    </source>
</evidence>
<dbReference type="InterPro" id="IPR009030">
    <property type="entry name" value="Growth_fac_rcpt_cys_sf"/>
</dbReference>
<organism evidence="8 9">
    <name type="scientific">Mya arenaria</name>
    <name type="common">Soft-shell clam</name>
    <dbReference type="NCBI Taxonomy" id="6604"/>
    <lineage>
        <taxon>Eukaryota</taxon>
        <taxon>Metazoa</taxon>
        <taxon>Spiralia</taxon>
        <taxon>Lophotrochozoa</taxon>
        <taxon>Mollusca</taxon>
        <taxon>Bivalvia</taxon>
        <taxon>Autobranchia</taxon>
        <taxon>Heteroconchia</taxon>
        <taxon>Euheterodonta</taxon>
        <taxon>Imparidentia</taxon>
        <taxon>Neoheterodontei</taxon>
        <taxon>Myida</taxon>
        <taxon>Myoidea</taxon>
        <taxon>Myidae</taxon>
        <taxon>Mya</taxon>
    </lineage>
</organism>
<dbReference type="PROSITE" id="PS00010">
    <property type="entry name" value="ASX_HYDROXYL"/>
    <property type="match status" value="2"/>
</dbReference>
<dbReference type="InterPro" id="IPR018097">
    <property type="entry name" value="EGF_Ca-bd_CS"/>
</dbReference>
<dbReference type="PANTHER" id="PTHR24046">
    <property type="entry name" value="SIGNAL PEPTIDE, CUB AND EGF-LIKE DOMAIN-CONTAINING"/>
    <property type="match status" value="1"/>
</dbReference>
<evidence type="ECO:0000313" key="8">
    <source>
        <dbReference type="EMBL" id="WAR03356.1"/>
    </source>
</evidence>
<dbReference type="Proteomes" id="UP001164746">
    <property type="component" value="Chromosome 4"/>
</dbReference>
<dbReference type="InterPro" id="IPR000742">
    <property type="entry name" value="EGF"/>
</dbReference>
<dbReference type="Gene3D" id="2.60.120.290">
    <property type="entry name" value="Spermadhesin, CUB domain"/>
    <property type="match status" value="1"/>
</dbReference>
<protein>
    <submittedName>
        <fullName evidence="8">SCUB1-like protein</fullName>
    </submittedName>
</protein>
<keyword evidence="3" id="KW-0677">Repeat</keyword>
<evidence type="ECO:0000256" key="1">
    <source>
        <dbReference type="ARBA" id="ARBA00022536"/>
    </source>
</evidence>
<accession>A0ABY7E886</accession>
<dbReference type="Pfam" id="PF00431">
    <property type="entry name" value="CUB"/>
    <property type="match status" value="1"/>
</dbReference>
<dbReference type="Gene3D" id="2.10.50.10">
    <property type="entry name" value="Tumor Necrosis Factor Receptor, subunit A, domain 2"/>
    <property type="match status" value="3"/>
</dbReference>
<dbReference type="InterPro" id="IPR011641">
    <property type="entry name" value="Tyr-kin_ephrin_A/B_rcpt-like"/>
</dbReference>
<dbReference type="Pfam" id="PF07645">
    <property type="entry name" value="EGF_CA"/>
    <property type="match status" value="2"/>
</dbReference>
<dbReference type="SMART" id="SM01411">
    <property type="entry name" value="Ephrin_rec_like"/>
    <property type="match status" value="3"/>
</dbReference>
<dbReference type="Gene3D" id="2.10.25.10">
    <property type="entry name" value="Laminin"/>
    <property type="match status" value="5"/>
</dbReference>
<dbReference type="InterPro" id="IPR035914">
    <property type="entry name" value="Sperma_CUB_dom_sf"/>
</dbReference>
<proteinExistence type="predicted"/>
<dbReference type="InterPro" id="IPR000152">
    <property type="entry name" value="EGF-type_Asp/Asn_hydroxyl_site"/>
</dbReference>
<sequence length="766" mass="85486">MVGNGGCQHNCTDAGSGVRCSCANHYLLTSDNHTCIATCMVNNGGCERKCKDTPSGPICSCPDGFELHQDGKSCLDIDECASENGGCSHECVNLEGGYECVCPPGYKVQPHDKTCKDIDECDARGTCDHLCLNTPGSYLCACNDGYERYGISHCADKDECSDNNGGCAHSCVNTNGSHICSCNEGYTLFSNSRDCVPDNKCYMIQEPPGGSITCKDRGKSLVCTYKCSRKGRFVSDTNFTEITTFCGPETKYKWDHETKNTTLPPCSSKLQSPNVGKTVVFQFPSKRCKRRNKVKMKLSETLTEILNGDKRYKCDGKCRVSEMPVLKCRRLRATTRPYSPYVVTVGFDISFRGRAKLKKNCDVKCVMKKTERKLKRVIKKLRRVIKKDEFKLTYSGSEYTALKKKFKSPRGSTLSCEPNSILFADTCVGCALGHYYDRKMRKCAPCRPGFYQDEEGMYACKPCSQDPQNAGIHAAVSEEQCTVQCEPGQYSESGFKPCKPCPVGTYQPGYGRLTCQACDGGIDTKGPGAVTFESCLAKEICRPGHYFRSSRDSCVSCERGFYQPNSGQNYCIRCPGRTTTDTDAATDVAQCKSHECGAVFSKDGFEGVIESPNYPGDYPTNVTCVWKIRPAKDRRILVIIPQVSLPKADKCGDKLVMRKSKNEFSTVSWETCETDQRPIAFTARSKRLWVQFTSDGQNTARGFSIPFVTYNYDYERLIESIVQDGRLYESFQHQSVLKYDRNMTESLLPRSFIKLLRRKVIRFFSP</sequence>
<dbReference type="EMBL" id="CP111015">
    <property type="protein sequence ID" value="WAR03356.1"/>
    <property type="molecule type" value="Genomic_DNA"/>
</dbReference>
<evidence type="ECO:0000256" key="5">
    <source>
        <dbReference type="PROSITE-ProRule" id="PRU00076"/>
    </source>
</evidence>
<keyword evidence="9" id="KW-1185">Reference proteome</keyword>
<dbReference type="SMART" id="SM00042">
    <property type="entry name" value="CUB"/>
    <property type="match status" value="1"/>
</dbReference>
<dbReference type="PROSITE" id="PS50026">
    <property type="entry name" value="EGF_3"/>
    <property type="match status" value="3"/>
</dbReference>
<evidence type="ECO:0000256" key="2">
    <source>
        <dbReference type="ARBA" id="ARBA00022729"/>
    </source>
</evidence>
<feature type="disulfide bond" evidence="5">
    <location>
        <begin position="121"/>
        <end position="131"/>
    </location>
</feature>
<evidence type="ECO:0000256" key="3">
    <source>
        <dbReference type="ARBA" id="ARBA00022737"/>
    </source>
</evidence>
<dbReference type="PROSITE" id="PS01187">
    <property type="entry name" value="EGF_CA"/>
    <property type="match status" value="1"/>
</dbReference>
<dbReference type="InterPro" id="IPR000859">
    <property type="entry name" value="CUB_dom"/>
</dbReference>
<dbReference type="InterPro" id="IPR049883">
    <property type="entry name" value="NOTCH1_EGF-like"/>
</dbReference>
<dbReference type="CDD" id="cd00054">
    <property type="entry name" value="EGF_CA"/>
    <property type="match status" value="1"/>
</dbReference>
<dbReference type="PANTHER" id="PTHR24046:SF7">
    <property type="entry name" value="CUB DOMAIN-CONTAINING PROTEIN"/>
    <property type="match status" value="1"/>
</dbReference>
<name>A0ABY7E886_MYAAR</name>
<dbReference type="PROSITE" id="PS01186">
    <property type="entry name" value="EGF_2"/>
    <property type="match status" value="3"/>
</dbReference>
<dbReference type="SMART" id="SM00181">
    <property type="entry name" value="EGF"/>
    <property type="match status" value="7"/>
</dbReference>
<keyword evidence="4 5" id="KW-1015">Disulfide bond</keyword>
<evidence type="ECO:0000313" key="9">
    <source>
        <dbReference type="Proteomes" id="UP001164746"/>
    </source>
</evidence>
<evidence type="ECO:0000256" key="4">
    <source>
        <dbReference type="ARBA" id="ARBA00023157"/>
    </source>
</evidence>
<comment type="caution">
    <text evidence="5">Lacks conserved residue(s) required for the propagation of feature annotation.</text>
</comment>
<keyword evidence="2" id="KW-0732">Signal</keyword>
<reference evidence="8" key="1">
    <citation type="submission" date="2022-11" db="EMBL/GenBank/DDBJ databases">
        <title>Centuries of genome instability and evolution in soft-shell clam transmissible cancer (bioRxiv).</title>
        <authorList>
            <person name="Hart S.F.M."/>
            <person name="Yonemitsu M.A."/>
            <person name="Giersch R.M."/>
            <person name="Beal B.F."/>
            <person name="Arriagada G."/>
            <person name="Davis B.W."/>
            <person name="Ostrander E.A."/>
            <person name="Goff S.P."/>
            <person name="Metzger M.J."/>
        </authorList>
    </citation>
    <scope>NUCLEOTIDE SEQUENCE</scope>
    <source>
        <strain evidence="8">MELC-2E11</strain>
        <tissue evidence="8">Siphon/mantle</tissue>
    </source>
</reference>
<dbReference type="Pfam" id="PF07699">
    <property type="entry name" value="Ephrin_rec_like"/>
    <property type="match status" value="3"/>
</dbReference>
<dbReference type="SUPFAM" id="SSF57184">
    <property type="entry name" value="Growth factor receptor domain"/>
    <property type="match status" value="3"/>
</dbReference>
<feature type="domain" description="EGF-like" evidence="7">
    <location>
        <begin position="117"/>
        <end position="155"/>
    </location>
</feature>
<dbReference type="PROSITE" id="PS01180">
    <property type="entry name" value="CUB"/>
    <property type="match status" value="1"/>
</dbReference>
<dbReference type="CDD" id="cd00041">
    <property type="entry name" value="CUB"/>
    <property type="match status" value="1"/>
</dbReference>
<gene>
    <name evidence="8" type="ORF">MAR_009914</name>
</gene>
<evidence type="ECO:0000259" key="7">
    <source>
        <dbReference type="PROSITE" id="PS50026"/>
    </source>
</evidence>
<dbReference type="SMART" id="SM00179">
    <property type="entry name" value="EGF_CA"/>
    <property type="match status" value="4"/>
</dbReference>
<feature type="domain" description="EGF-like" evidence="7">
    <location>
        <begin position="76"/>
        <end position="116"/>
    </location>
</feature>
<feature type="domain" description="CUB" evidence="6">
    <location>
        <begin position="596"/>
        <end position="710"/>
    </location>
</feature>
<dbReference type="InterPro" id="IPR052071">
    <property type="entry name" value="SCUB_EGF-like_domain"/>
</dbReference>
<dbReference type="SUPFAM" id="SSF49854">
    <property type="entry name" value="Spermadhesin, CUB domain"/>
    <property type="match status" value="1"/>
</dbReference>
<keyword evidence="1 5" id="KW-0245">EGF-like domain</keyword>
<dbReference type="InterPro" id="IPR001881">
    <property type="entry name" value="EGF-like_Ca-bd_dom"/>
</dbReference>
<feature type="domain" description="EGF-like" evidence="7">
    <location>
        <begin position="156"/>
        <end position="196"/>
    </location>
</feature>
<dbReference type="Pfam" id="PF14670">
    <property type="entry name" value="FXa_inhibition"/>
    <property type="match status" value="3"/>
</dbReference>